<dbReference type="PROSITE" id="PS51677">
    <property type="entry name" value="NODB"/>
    <property type="match status" value="1"/>
</dbReference>
<evidence type="ECO:0000313" key="4">
    <source>
        <dbReference type="Proteomes" id="UP001652445"/>
    </source>
</evidence>
<dbReference type="SUPFAM" id="SSF88713">
    <property type="entry name" value="Glycoside hydrolase/deacetylase"/>
    <property type="match status" value="1"/>
</dbReference>
<feature type="compositionally biased region" description="Polar residues" evidence="1">
    <location>
        <begin position="318"/>
        <end position="331"/>
    </location>
</feature>
<dbReference type="PANTHER" id="PTHR10587">
    <property type="entry name" value="GLYCOSYL TRANSFERASE-RELATED"/>
    <property type="match status" value="1"/>
</dbReference>
<evidence type="ECO:0000313" key="3">
    <source>
        <dbReference type="EMBL" id="MCU6793484.1"/>
    </source>
</evidence>
<feature type="region of interest" description="Disordered" evidence="1">
    <location>
        <begin position="303"/>
        <end position="331"/>
    </location>
</feature>
<dbReference type="Pfam" id="PF01522">
    <property type="entry name" value="Polysacc_deac_1"/>
    <property type="match status" value="1"/>
</dbReference>
<protein>
    <submittedName>
        <fullName evidence="3">Polysaccharide deacetylase</fullName>
    </submittedName>
</protein>
<comment type="caution">
    <text evidence="3">The sequence shown here is derived from an EMBL/GenBank/DDBJ whole genome shotgun (WGS) entry which is preliminary data.</text>
</comment>
<keyword evidence="4" id="KW-1185">Reference proteome</keyword>
<dbReference type="RefSeq" id="WP_262684755.1">
    <property type="nucleotide sequence ID" value="NZ_JAOQIO010000052.1"/>
</dbReference>
<dbReference type="InterPro" id="IPR002509">
    <property type="entry name" value="NODB_dom"/>
</dbReference>
<evidence type="ECO:0000259" key="2">
    <source>
        <dbReference type="PROSITE" id="PS51677"/>
    </source>
</evidence>
<dbReference type="Gene3D" id="3.20.20.370">
    <property type="entry name" value="Glycoside hydrolase/deacetylase"/>
    <property type="match status" value="1"/>
</dbReference>
<dbReference type="Proteomes" id="UP001652445">
    <property type="component" value="Unassembled WGS sequence"/>
</dbReference>
<dbReference type="PANTHER" id="PTHR10587:SF125">
    <property type="entry name" value="POLYSACCHARIDE DEACETYLASE YHEN-RELATED"/>
    <property type="match status" value="1"/>
</dbReference>
<name>A0ABT2UFS4_9BACL</name>
<dbReference type="Gene3D" id="3.30.457.10">
    <property type="entry name" value="Copper amine oxidase-like, N-terminal domain"/>
    <property type="match status" value="1"/>
</dbReference>
<accession>A0ABT2UFS4</accession>
<dbReference type="EMBL" id="JAOQIO010000052">
    <property type="protein sequence ID" value="MCU6793484.1"/>
    <property type="molecule type" value="Genomic_DNA"/>
</dbReference>
<sequence>MPSGLHARSHTYYKRLILGYLLFCLAALFCFSNRIYAETEPVVGEPDSHEVYLKLKKGERVWKDKVYVAPQQPTVYLTFDDGPSKLTGQVLDILQQEEVKATFFVLGKQVEAYPDLVKRAVAEGHAIGNHTYNHVYGELYKGFSSFWEQIERTEDILAETVDIRPSLIRAPGGTFGNFDAFYFYYLDQAGYEVHDWHIDSGDSKRVGVPASEIIQTVRKGPFQDELIVLMHDGTGHEQTVKALPEIIRLFKQKGYVFAVLQPSVQPKHFAVGKVQQPRPSSEAGYEKQLAEAKVHELAMSALEQSRHAQQAADKANHSESSPMIQETAGGVSTSTVVGTKGSLLLTNHTRTAAAPLEVLLARKSLKLDTEHYRFKDGHYQVPLRQLMESLGGDIQWRGEQRTAVAHYGLHTLEYDFVQQELRVRDHGTTTTIHLPQMELQEGTVYVPLRGTLDKLRIGIATYGPEDGVMKVQVGMNLRL</sequence>
<dbReference type="CDD" id="cd10944">
    <property type="entry name" value="CE4_SmPgdA_like"/>
    <property type="match status" value="1"/>
</dbReference>
<reference evidence="3 4" key="1">
    <citation type="submission" date="2022-09" db="EMBL/GenBank/DDBJ databases">
        <authorList>
            <person name="Han X.L."/>
            <person name="Wang Q."/>
            <person name="Lu T."/>
        </authorList>
    </citation>
    <scope>NUCLEOTIDE SEQUENCE [LARGE SCALE GENOMIC DNA]</scope>
    <source>
        <strain evidence="3 4">WQ 127069</strain>
    </source>
</reference>
<dbReference type="InterPro" id="IPR050248">
    <property type="entry name" value="Polysacc_deacetylase_ArnD"/>
</dbReference>
<evidence type="ECO:0000256" key="1">
    <source>
        <dbReference type="SAM" id="MobiDB-lite"/>
    </source>
</evidence>
<dbReference type="InterPro" id="IPR012854">
    <property type="entry name" value="Cu_amine_oxidase-like_N"/>
</dbReference>
<dbReference type="Pfam" id="PF07833">
    <property type="entry name" value="Cu_amine_oxidN1"/>
    <property type="match status" value="1"/>
</dbReference>
<proteinExistence type="predicted"/>
<organism evidence="3 4">
    <name type="scientific">Paenibacillus baimaensis</name>
    <dbReference type="NCBI Taxonomy" id="2982185"/>
    <lineage>
        <taxon>Bacteria</taxon>
        <taxon>Bacillati</taxon>
        <taxon>Bacillota</taxon>
        <taxon>Bacilli</taxon>
        <taxon>Bacillales</taxon>
        <taxon>Paenibacillaceae</taxon>
        <taxon>Paenibacillus</taxon>
    </lineage>
</organism>
<dbReference type="InterPro" id="IPR011330">
    <property type="entry name" value="Glyco_hydro/deAcase_b/a-brl"/>
</dbReference>
<feature type="domain" description="NodB homology" evidence="2">
    <location>
        <begin position="73"/>
        <end position="258"/>
    </location>
</feature>
<gene>
    <name evidence="3" type="ORF">OB236_15360</name>
</gene>
<dbReference type="InterPro" id="IPR036582">
    <property type="entry name" value="Mao_N_sf"/>
</dbReference>